<evidence type="ECO:0000256" key="3">
    <source>
        <dbReference type="ARBA" id="ARBA00022448"/>
    </source>
</evidence>
<evidence type="ECO:0000313" key="12">
    <source>
        <dbReference type="Proteomes" id="UP000714625"/>
    </source>
</evidence>
<gene>
    <name evidence="10" type="ORF">AL553_011840</name>
    <name evidence="9" type="ORF">GHY86_20170</name>
</gene>
<evidence type="ECO:0000313" key="9">
    <source>
        <dbReference type="EMBL" id="EGQ9137446.1"/>
    </source>
</evidence>
<organism evidence="9 12">
    <name type="scientific">Vibrio alginolyticus</name>
    <dbReference type="NCBI Taxonomy" id="663"/>
    <lineage>
        <taxon>Bacteria</taxon>
        <taxon>Pseudomonadati</taxon>
        <taxon>Pseudomonadota</taxon>
        <taxon>Gammaproteobacteria</taxon>
        <taxon>Vibrionales</taxon>
        <taxon>Vibrionaceae</taxon>
        <taxon>Vibrio</taxon>
    </lineage>
</organism>
<keyword evidence="7 8" id="KW-0472">Membrane</keyword>
<dbReference type="RefSeq" id="WP_017821442.1">
    <property type="nucleotide sequence ID" value="NZ_CP014045.1"/>
</dbReference>
<feature type="transmembrane region" description="Helical" evidence="8">
    <location>
        <begin position="334"/>
        <end position="350"/>
    </location>
</feature>
<name>A0AA36XQ31_VIBAL</name>
<keyword evidence="11" id="KW-1185">Reference proteome</keyword>
<dbReference type="EMBL" id="LOSN02000001">
    <property type="protein sequence ID" value="PNP27101.1"/>
    <property type="molecule type" value="Genomic_DNA"/>
</dbReference>
<comment type="caution">
    <text evidence="9">The sequence shown here is derived from an EMBL/GenBank/DDBJ whole genome shotgun (WGS) entry which is preliminary data.</text>
</comment>
<feature type="transmembrane region" description="Helical" evidence="8">
    <location>
        <begin position="88"/>
        <end position="105"/>
    </location>
</feature>
<keyword evidence="5 8" id="KW-0812">Transmembrane</keyword>
<dbReference type="CDD" id="cd06550">
    <property type="entry name" value="TM_ABC_iron-siderophores_like"/>
    <property type="match status" value="1"/>
</dbReference>
<evidence type="ECO:0000256" key="7">
    <source>
        <dbReference type="ARBA" id="ARBA00023136"/>
    </source>
</evidence>
<keyword evidence="6 8" id="KW-1133">Transmembrane helix</keyword>
<reference evidence="9" key="2">
    <citation type="submission" date="2019-11" db="EMBL/GenBank/DDBJ databases">
        <authorList>
            <consortium name="PulseNet: The National Subtyping Network for Foodborne Disease Surveillance"/>
            <person name="Tarr C.L."/>
            <person name="Trees E."/>
            <person name="Katz L.S."/>
            <person name="Carleton-Romer H.A."/>
            <person name="Stroika S."/>
            <person name="Kucerova Z."/>
            <person name="Roache K.F."/>
            <person name="Sabol A.L."/>
            <person name="Besser J."/>
            <person name="Gerner-Smidt P."/>
        </authorList>
    </citation>
    <scope>NUCLEOTIDE SEQUENCE</scope>
    <source>
        <strain evidence="9">PNUSAV001129</strain>
    </source>
</reference>
<feature type="transmembrane region" description="Helical" evidence="8">
    <location>
        <begin position="117"/>
        <end position="137"/>
    </location>
</feature>
<feature type="transmembrane region" description="Helical" evidence="8">
    <location>
        <begin position="144"/>
        <end position="163"/>
    </location>
</feature>
<dbReference type="PANTHER" id="PTHR30472">
    <property type="entry name" value="FERRIC ENTEROBACTIN TRANSPORT SYSTEM PERMEASE PROTEIN"/>
    <property type="match status" value="1"/>
</dbReference>
<feature type="transmembrane region" description="Helical" evidence="8">
    <location>
        <begin position="305"/>
        <end position="328"/>
    </location>
</feature>
<sequence length="359" mass="37763">MSVHKLPLISSLLPSKTALPQTPDSRKKRTYRHSLTLFSLCALLLFTCILSLVIGAKSISPSIVFESLRGTVTSTASQIIVEARVPRTLVGLPVGAALAVAGALIQSLTRNPLADPGILGVNAGSSFFVLIGVAIFGNHLMSEHLWFAFLGALTTSLFVYFIGTYKEARVNPLKITLAGVALGALLAGVSSSVTLLNPQAFDEMRFWDAGSLDIRNLSLTFTAIAPITFALIVALLIAPGLDNLALGEDVAQGLGTNVKQTQALALLVIAILCGSATALAGPIGFVGLMIPHVARKLASSSQRWLTLYAMVLGPLLLISADIIGRVIAVNEVRVSIVTAFVGAPVLIYLARKLNSFGKL</sequence>
<dbReference type="Gene3D" id="1.10.3470.10">
    <property type="entry name" value="ABC transporter involved in vitamin B12 uptake, BtuC"/>
    <property type="match status" value="1"/>
</dbReference>
<dbReference type="AlphaFoldDB" id="A0AA36XQ31"/>
<dbReference type="GO" id="GO:0033214">
    <property type="term" value="P:siderophore-iron import into cell"/>
    <property type="evidence" value="ECO:0007669"/>
    <property type="project" value="TreeGrafter"/>
</dbReference>
<keyword evidence="4" id="KW-1003">Cell membrane</keyword>
<dbReference type="PANTHER" id="PTHR30472:SF1">
    <property type="entry name" value="FE(3+) DICITRATE TRANSPORT SYSTEM PERMEASE PROTEIN FECC-RELATED"/>
    <property type="match status" value="1"/>
</dbReference>
<evidence type="ECO:0000313" key="11">
    <source>
        <dbReference type="Proteomes" id="UP000054316"/>
    </source>
</evidence>
<feature type="transmembrane region" description="Helical" evidence="8">
    <location>
        <begin position="175"/>
        <end position="196"/>
    </location>
</feature>
<comment type="similarity">
    <text evidence="2">Belongs to the binding-protein-dependent transport system permease family. FecCD subfamily.</text>
</comment>
<evidence type="ECO:0000256" key="2">
    <source>
        <dbReference type="ARBA" id="ARBA00007935"/>
    </source>
</evidence>
<evidence type="ECO:0000256" key="1">
    <source>
        <dbReference type="ARBA" id="ARBA00004651"/>
    </source>
</evidence>
<protein>
    <submittedName>
        <fullName evidence="9">Fe(3+)-siderophore ABC transporter permease</fullName>
    </submittedName>
</protein>
<feature type="transmembrane region" description="Helical" evidence="8">
    <location>
        <begin position="36"/>
        <end position="56"/>
    </location>
</feature>
<accession>A0AA36XQ31</accession>
<dbReference type="Pfam" id="PF01032">
    <property type="entry name" value="FecCD"/>
    <property type="match status" value="1"/>
</dbReference>
<reference evidence="10 11" key="1">
    <citation type="submission" date="2017-12" db="EMBL/GenBank/DDBJ databases">
        <title>FDA dAtabase for Regulatory Grade micrObial Sequences (FDA-ARGOS): Supporting development and validation of Infectious Disease Dx tests.</title>
        <authorList>
            <person name="Hoffmann M."/>
            <person name="Allard M."/>
            <person name="Evans P."/>
            <person name="Brown E."/>
            <person name="Tallon L.J."/>
            <person name="Sadzewicz L."/>
            <person name="Sengamalay N."/>
            <person name="Ott S."/>
            <person name="Godinez A."/>
            <person name="Nagaraj S."/>
            <person name="Vavikolanu K."/>
            <person name="Aluvathingal J."/>
            <person name="Nadendla S."/>
            <person name="Hobson J."/>
            <person name="Sichtig H."/>
        </authorList>
    </citation>
    <scope>NUCLEOTIDE SEQUENCE [LARGE SCALE GENOMIC DNA]</scope>
    <source>
        <strain evidence="11">ATCC 17749</strain>
        <strain evidence="10">FDAARGOS_97</strain>
    </source>
</reference>
<dbReference type="FunFam" id="1.10.3470.10:FF:000001">
    <property type="entry name" value="Vitamin B12 ABC transporter permease BtuC"/>
    <property type="match status" value="1"/>
</dbReference>
<feature type="transmembrane region" description="Helical" evidence="8">
    <location>
        <begin position="263"/>
        <end position="293"/>
    </location>
</feature>
<dbReference type="GO" id="GO:0022857">
    <property type="term" value="F:transmembrane transporter activity"/>
    <property type="evidence" value="ECO:0007669"/>
    <property type="project" value="InterPro"/>
</dbReference>
<keyword evidence="3" id="KW-0813">Transport</keyword>
<evidence type="ECO:0000256" key="6">
    <source>
        <dbReference type="ARBA" id="ARBA00022989"/>
    </source>
</evidence>
<dbReference type="GO" id="GO:0005886">
    <property type="term" value="C:plasma membrane"/>
    <property type="evidence" value="ECO:0007669"/>
    <property type="project" value="UniProtKB-SubCell"/>
</dbReference>
<evidence type="ECO:0000313" key="10">
    <source>
        <dbReference type="EMBL" id="PNP27101.1"/>
    </source>
</evidence>
<dbReference type="InterPro" id="IPR037294">
    <property type="entry name" value="ABC_BtuC-like"/>
</dbReference>
<dbReference type="Proteomes" id="UP000054316">
    <property type="component" value="Unassembled WGS sequence"/>
</dbReference>
<evidence type="ECO:0000256" key="4">
    <source>
        <dbReference type="ARBA" id="ARBA00022475"/>
    </source>
</evidence>
<evidence type="ECO:0000256" key="8">
    <source>
        <dbReference type="SAM" id="Phobius"/>
    </source>
</evidence>
<proteinExistence type="inferred from homology"/>
<comment type="subcellular location">
    <subcellularLocation>
        <location evidence="1">Cell membrane</location>
        <topology evidence="1">Multi-pass membrane protein</topology>
    </subcellularLocation>
</comment>
<evidence type="ECO:0000256" key="5">
    <source>
        <dbReference type="ARBA" id="ARBA00022692"/>
    </source>
</evidence>
<dbReference type="EMBL" id="AAXMUW010000057">
    <property type="protein sequence ID" value="EGQ9137446.1"/>
    <property type="molecule type" value="Genomic_DNA"/>
</dbReference>
<dbReference type="InterPro" id="IPR000522">
    <property type="entry name" value="ABC_transptr_permease_BtuC"/>
</dbReference>
<dbReference type="Proteomes" id="UP000714625">
    <property type="component" value="Unassembled WGS sequence"/>
</dbReference>
<dbReference type="SUPFAM" id="SSF81345">
    <property type="entry name" value="ABC transporter involved in vitamin B12 uptake, BtuC"/>
    <property type="match status" value="1"/>
</dbReference>
<feature type="transmembrane region" description="Helical" evidence="8">
    <location>
        <begin position="217"/>
        <end position="238"/>
    </location>
</feature>